<dbReference type="Pfam" id="PF10326">
    <property type="entry name" value="7TM_GPCR_Str"/>
    <property type="match status" value="1"/>
</dbReference>
<name>A0A914DJG7_9BILA</name>
<evidence type="ECO:0000313" key="2">
    <source>
        <dbReference type="Proteomes" id="UP000887540"/>
    </source>
</evidence>
<dbReference type="AlphaFoldDB" id="A0A914DJG7"/>
<evidence type="ECO:0000256" key="1">
    <source>
        <dbReference type="SAM" id="Phobius"/>
    </source>
</evidence>
<dbReference type="PANTHER" id="PTHR22943">
    <property type="entry name" value="7-TRANSMEMBRANE DOMAIN RECEPTOR C.ELEGANS"/>
    <property type="match status" value="1"/>
</dbReference>
<protein>
    <submittedName>
        <fullName evidence="3">G protein-coupled receptor</fullName>
    </submittedName>
</protein>
<accession>A0A914DJG7</accession>
<keyword evidence="1" id="KW-0472">Membrane</keyword>
<evidence type="ECO:0000313" key="3">
    <source>
        <dbReference type="WBParaSite" id="ACRNAN_scaffold27.g27296.t1"/>
    </source>
</evidence>
<dbReference type="SUPFAM" id="SSF81321">
    <property type="entry name" value="Family A G protein-coupled receptor-like"/>
    <property type="match status" value="1"/>
</dbReference>
<dbReference type="Proteomes" id="UP000887540">
    <property type="component" value="Unplaced"/>
</dbReference>
<keyword evidence="1" id="KW-1133">Transmembrane helix</keyword>
<dbReference type="InterPro" id="IPR019428">
    <property type="entry name" value="7TM_GPCR_serpentine_rcpt_Str"/>
</dbReference>
<dbReference type="PANTHER" id="PTHR22943:SF248">
    <property type="entry name" value="SEVEN TM RECEPTOR"/>
    <property type="match status" value="1"/>
</dbReference>
<feature type="transmembrane region" description="Helical" evidence="1">
    <location>
        <begin position="42"/>
        <end position="66"/>
    </location>
</feature>
<keyword evidence="2" id="KW-1185">Reference proteome</keyword>
<sequence>MITVNYIIIVVCTYKIWHHMKSVSSLVGERTREVQTQLTHTLLYQTISPIISIFIPFLILVIPTIAQLDVSILAIVSVTLMPWVPAINSLMTMWIIKPYRTAIKRIFSKASTTYTTGGVTIKGVTSKA</sequence>
<keyword evidence="1" id="KW-0812">Transmembrane</keyword>
<dbReference type="WBParaSite" id="ACRNAN_scaffold27.g27296.t1">
    <property type="protein sequence ID" value="ACRNAN_scaffold27.g27296.t1"/>
    <property type="gene ID" value="ACRNAN_scaffold27.g27296"/>
</dbReference>
<reference evidence="3" key="1">
    <citation type="submission" date="2022-11" db="UniProtKB">
        <authorList>
            <consortium name="WormBaseParasite"/>
        </authorList>
    </citation>
    <scope>IDENTIFICATION</scope>
</reference>
<proteinExistence type="predicted"/>
<organism evidence="2 3">
    <name type="scientific">Acrobeloides nanus</name>
    <dbReference type="NCBI Taxonomy" id="290746"/>
    <lineage>
        <taxon>Eukaryota</taxon>
        <taxon>Metazoa</taxon>
        <taxon>Ecdysozoa</taxon>
        <taxon>Nematoda</taxon>
        <taxon>Chromadorea</taxon>
        <taxon>Rhabditida</taxon>
        <taxon>Tylenchina</taxon>
        <taxon>Cephalobomorpha</taxon>
        <taxon>Cephaloboidea</taxon>
        <taxon>Cephalobidae</taxon>
        <taxon>Acrobeloides</taxon>
    </lineage>
</organism>
<feature type="transmembrane region" description="Helical" evidence="1">
    <location>
        <begin position="72"/>
        <end position="96"/>
    </location>
</feature>